<dbReference type="RefSeq" id="WP_227510902.1">
    <property type="nucleotide sequence ID" value="NZ_BKEF01000019.1"/>
</dbReference>
<organism evidence="1 2">
    <name type="scientific">Acinetobacter bereziniae</name>
    <name type="common">Acinetobacter genomosp. 10</name>
    <dbReference type="NCBI Taxonomy" id="106648"/>
    <lineage>
        <taxon>Bacteria</taxon>
        <taxon>Pseudomonadati</taxon>
        <taxon>Pseudomonadota</taxon>
        <taxon>Gammaproteobacteria</taxon>
        <taxon>Moraxellales</taxon>
        <taxon>Moraxellaceae</taxon>
        <taxon>Acinetobacter</taxon>
    </lineage>
</organism>
<name>A0A9E7PFD1_ACIBZ</name>
<proteinExistence type="predicted"/>
<reference evidence="1" key="1">
    <citation type="submission" date="2022-02" db="EMBL/GenBank/DDBJ databases">
        <title>Characterization of Tn125 harboring carbapenem-resistant Acinetobacter bereziniae clinical isolates.</title>
        <authorList>
            <person name="Wong N.-K."/>
            <person name="Pan Q."/>
        </authorList>
    </citation>
    <scope>NUCLEOTIDE SEQUENCE</scope>
    <source>
        <strain evidence="1">GD03393</strain>
    </source>
</reference>
<evidence type="ECO:0000313" key="1">
    <source>
        <dbReference type="EMBL" id="UUN99950.1"/>
    </source>
</evidence>
<dbReference type="KEGG" id="aber:BSR55_13425"/>
<sequence>MCPVCLWEYDCVENNDANSKVERMRSL</sequence>
<dbReference type="EMBL" id="CP092085">
    <property type="protein sequence ID" value="UUN99950.1"/>
    <property type="molecule type" value="Genomic_DNA"/>
</dbReference>
<protein>
    <submittedName>
        <fullName evidence="1">Uncharacterized protein</fullName>
    </submittedName>
</protein>
<dbReference type="Proteomes" id="UP000644140">
    <property type="component" value="Chromosome"/>
</dbReference>
<dbReference type="AlphaFoldDB" id="A0A9E7PFD1"/>
<gene>
    <name evidence="1" type="ORF">I9054_008335</name>
</gene>
<evidence type="ECO:0000313" key="2">
    <source>
        <dbReference type="Proteomes" id="UP000644140"/>
    </source>
</evidence>
<accession>A0A9E7PFD1</accession>